<name>A0A1F5SL47_9BACT</name>
<reference evidence="9 10" key="1">
    <citation type="journal article" date="2016" name="Nat. Commun.">
        <title>Thousands of microbial genomes shed light on interconnected biogeochemical processes in an aquifer system.</title>
        <authorList>
            <person name="Anantharaman K."/>
            <person name="Brown C.T."/>
            <person name="Hug L.A."/>
            <person name="Sharon I."/>
            <person name="Castelle C.J."/>
            <person name="Probst A.J."/>
            <person name="Thomas B.C."/>
            <person name="Singh A."/>
            <person name="Wilkins M.J."/>
            <person name="Karaoz U."/>
            <person name="Brodie E.L."/>
            <person name="Williams K.H."/>
            <person name="Hubbard S.S."/>
            <person name="Banfield J.F."/>
        </authorList>
    </citation>
    <scope>NUCLEOTIDE SEQUENCE [LARGE SCALE GENOMIC DNA]</scope>
</reference>
<feature type="domain" description="NAD(P)-binding" evidence="8">
    <location>
        <begin position="5"/>
        <end position="313"/>
    </location>
</feature>
<evidence type="ECO:0000256" key="1">
    <source>
        <dbReference type="ARBA" id="ARBA00000188"/>
    </source>
</evidence>
<evidence type="ECO:0000256" key="7">
    <source>
        <dbReference type="HAMAP-Rule" id="MF_00955"/>
    </source>
</evidence>
<comment type="cofactor">
    <cofactor evidence="2 7">
        <name>NADP(+)</name>
        <dbReference type="ChEBI" id="CHEBI:58349"/>
    </cofactor>
</comment>
<dbReference type="InterPro" id="IPR006368">
    <property type="entry name" value="GDP_Man_deHydtase"/>
</dbReference>
<dbReference type="GO" id="GO:0042351">
    <property type="term" value="P:'de novo' GDP-L-fucose biosynthetic process"/>
    <property type="evidence" value="ECO:0007669"/>
    <property type="project" value="TreeGrafter"/>
</dbReference>
<evidence type="ECO:0000313" key="9">
    <source>
        <dbReference type="EMBL" id="OGF27379.1"/>
    </source>
</evidence>
<dbReference type="CDD" id="cd05260">
    <property type="entry name" value="GDP_MD_SDR_e"/>
    <property type="match status" value="1"/>
</dbReference>
<dbReference type="EC" id="4.2.1.47" evidence="4 7"/>
<sequence length="323" mass="36813">MKKALITGITGQDGSYLAELLLQKGYEVHGLVRHVAIEDPAQRLWRLRHILDKITLHSGSLESYASIFSIVEKVRPDECYHLAAQSFVSYSFEDQFSTFDTNINGTLHTLSALKEKTLQCRFYFAGSSEMFGKVRETPQNEQTPFHPRSPYGISKVAGFDITRNYREAYGMFCCSGILFNHESERRGMEFVTRKITSGVAAIKAGAQDKLYLGNLDARRDWGYAPEYVEAMWRMLQQNEPDDYVIATGETHSVEEFVVTAFNEADLNWQDHIIIDKHLRRPAEVDLLVGDIAKAKTILAWQPKVTFQELVKIMVHADVKKLQP</sequence>
<dbReference type="PANTHER" id="PTHR43715">
    <property type="entry name" value="GDP-MANNOSE 4,6-DEHYDRATASE"/>
    <property type="match status" value="1"/>
</dbReference>
<dbReference type="Pfam" id="PF16363">
    <property type="entry name" value="GDP_Man_Dehyd"/>
    <property type="match status" value="1"/>
</dbReference>
<comment type="function">
    <text evidence="6 7">Catalyzes the conversion of GDP-D-mannose to GDP-4-dehydro-6-deoxy-D-mannose.</text>
</comment>
<dbReference type="InterPro" id="IPR016040">
    <property type="entry name" value="NAD(P)-bd_dom"/>
</dbReference>
<dbReference type="GO" id="GO:0008446">
    <property type="term" value="F:GDP-mannose 4,6-dehydratase activity"/>
    <property type="evidence" value="ECO:0007669"/>
    <property type="project" value="UniProtKB-UniRule"/>
</dbReference>
<evidence type="ECO:0000256" key="2">
    <source>
        <dbReference type="ARBA" id="ARBA00001937"/>
    </source>
</evidence>
<keyword evidence="5 7" id="KW-0456">Lyase</keyword>
<dbReference type="EMBL" id="MFGC01000025">
    <property type="protein sequence ID" value="OGF27379.1"/>
    <property type="molecule type" value="Genomic_DNA"/>
</dbReference>
<dbReference type="Gene3D" id="3.90.25.10">
    <property type="entry name" value="UDP-galactose 4-epimerase, domain 1"/>
    <property type="match status" value="1"/>
</dbReference>
<evidence type="ECO:0000313" key="10">
    <source>
        <dbReference type="Proteomes" id="UP000178925"/>
    </source>
</evidence>
<dbReference type="GO" id="GO:0070401">
    <property type="term" value="F:NADP+ binding"/>
    <property type="evidence" value="ECO:0007669"/>
    <property type="project" value="UniProtKB-UniRule"/>
</dbReference>
<evidence type="ECO:0000259" key="8">
    <source>
        <dbReference type="Pfam" id="PF16363"/>
    </source>
</evidence>
<comment type="caution">
    <text evidence="9">The sequence shown here is derived from an EMBL/GenBank/DDBJ whole genome shotgun (WGS) entry which is preliminary data.</text>
</comment>
<evidence type="ECO:0000256" key="5">
    <source>
        <dbReference type="ARBA" id="ARBA00023239"/>
    </source>
</evidence>
<evidence type="ECO:0000256" key="3">
    <source>
        <dbReference type="ARBA" id="ARBA00009263"/>
    </source>
</evidence>
<organism evidence="9 10">
    <name type="scientific">Candidatus Falkowbacteria bacterium RIFOXYA2_FULL_47_9</name>
    <dbReference type="NCBI Taxonomy" id="1797995"/>
    <lineage>
        <taxon>Bacteria</taxon>
        <taxon>Candidatus Falkowiibacteriota</taxon>
    </lineage>
</organism>
<protein>
    <recommendedName>
        <fullName evidence="4 7">GDP-mannose 4,6-dehydratase</fullName>
        <ecNumber evidence="4 7">4.2.1.47</ecNumber>
    </recommendedName>
    <alternativeName>
        <fullName evidence="7">GDP-D-mannose dehydratase</fullName>
    </alternativeName>
</protein>
<comment type="similarity">
    <text evidence="3 7">Belongs to the NAD(P)-dependent epimerase/dehydratase family. GDP-mannose 4,6-dehydratase subfamily.</text>
</comment>
<dbReference type="Proteomes" id="UP000178925">
    <property type="component" value="Unassembled WGS sequence"/>
</dbReference>
<dbReference type="InterPro" id="IPR036291">
    <property type="entry name" value="NAD(P)-bd_dom_sf"/>
</dbReference>
<dbReference type="FunFam" id="3.40.50.720:FF:000924">
    <property type="entry name" value="GDP-mannose 4,6 dehydratase"/>
    <property type="match status" value="1"/>
</dbReference>
<dbReference type="SUPFAM" id="SSF51735">
    <property type="entry name" value="NAD(P)-binding Rossmann-fold domains"/>
    <property type="match status" value="1"/>
</dbReference>
<dbReference type="HAMAP" id="MF_00955">
    <property type="entry name" value="GDP_Man_dehydratase"/>
    <property type="match status" value="1"/>
</dbReference>
<keyword evidence="7" id="KW-0521">NADP</keyword>
<dbReference type="Gene3D" id="3.40.50.720">
    <property type="entry name" value="NAD(P)-binding Rossmann-like Domain"/>
    <property type="match status" value="1"/>
</dbReference>
<dbReference type="STRING" id="1797995.A2242_04640"/>
<proteinExistence type="inferred from homology"/>
<accession>A0A1F5SL47</accession>
<comment type="catalytic activity">
    <reaction evidence="1 7">
        <text>GDP-alpha-D-mannose = GDP-4-dehydro-alpha-D-rhamnose + H2O</text>
        <dbReference type="Rhea" id="RHEA:23820"/>
        <dbReference type="ChEBI" id="CHEBI:15377"/>
        <dbReference type="ChEBI" id="CHEBI:57527"/>
        <dbReference type="ChEBI" id="CHEBI:57964"/>
        <dbReference type="EC" id="4.2.1.47"/>
    </reaction>
</comment>
<comment type="caution">
    <text evidence="7">Lacks conserved residue(s) required for the propagation of feature annotation.</text>
</comment>
<evidence type="ECO:0000256" key="4">
    <source>
        <dbReference type="ARBA" id="ARBA00011989"/>
    </source>
</evidence>
<gene>
    <name evidence="7" type="primary">gmd</name>
    <name evidence="9" type="ORF">A2242_04640</name>
</gene>
<dbReference type="PANTHER" id="PTHR43715:SF1">
    <property type="entry name" value="GDP-MANNOSE 4,6 DEHYDRATASE"/>
    <property type="match status" value="1"/>
</dbReference>
<dbReference type="AlphaFoldDB" id="A0A1F5SL47"/>
<evidence type="ECO:0000256" key="6">
    <source>
        <dbReference type="ARBA" id="ARBA00059383"/>
    </source>
</evidence>